<dbReference type="SUPFAM" id="SSF48452">
    <property type="entry name" value="TPR-like"/>
    <property type="match status" value="1"/>
</dbReference>
<dbReference type="RefSeq" id="WP_008200505.1">
    <property type="nucleotide sequence ID" value="NZ_CM001023.1"/>
</dbReference>
<dbReference type="eggNOG" id="COG3063">
    <property type="taxonomic scope" value="Bacteria"/>
</dbReference>
<sequence>MANLTRWELLKQFTKDEPENPFNWYALALEFREEKPQEAKEIFEMLLKDFKSYLPTYYTAASFFSEIEEIEEAKKIYENGIELASSQQNQKALQELKNAYQNFLFENDFD</sequence>
<organism evidence="1 2">
    <name type="scientific">Algoriphagus machipongonensis</name>
    <dbReference type="NCBI Taxonomy" id="388413"/>
    <lineage>
        <taxon>Bacteria</taxon>
        <taxon>Pseudomonadati</taxon>
        <taxon>Bacteroidota</taxon>
        <taxon>Cytophagia</taxon>
        <taxon>Cytophagales</taxon>
        <taxon>Cyclobacteriaceae</taxon>
        <taxon>Algoriphagus</taxon>
    </lineage>
</organism>
<dbReference type="OrthoDB" id="1524733at2"/>
<name>A3HSA9_9BACT</name>
<dbReference type="AlphaFoldDB" id="A3HSA9"/>
<dbReference type="EMBL" id="AAXU02000001">
    <property type="protein sequence ID" value="EAZ82727.1"/>
    <property type="molecule type" value="Genomic_DNA"/>
</dbReference>
<accession>A3HSA9</accession>
<dbReference type="Proteomes" id="UP000003919">
    <property type="component" value="Chromosome"/>
</dbReference>
<protein>
    <recommendedName>
        <fullName evidence="3">Enzyme of heme biosynthesis</fullName>
    </recommendedName>
</protein>
<dbReference type="EMBL" id="CM001023">
    <property type="protein sequence ID" value="EAZ82727.1"/>
    <property type="molecule type" value="Genomic_DNA"/>
</dbReference>
<dbReference type="Gene3D" id="1.25.40.10">
    <property type="entry name" value="Tetratricopeptide repeat domain"/>
    <property type="match status" value="1"/>
</dbReference>
<keyword evidence="2" id="KW-1185">Reference proteome</keyword>
<comment type="caution">
    <text evidence="1">The sequence shown here is derived from an EMBL/GenBank/DDBJ whole genome shotgun (WGS) entry which is preliminary data.</text>
</comment>
<dbReference type="HOGENOM" id="CLU_146069_0_0_10"/>
<dbReference type="STRING" id="388413.ALPR1_10940"/>
<proteinExistence type="predicted"/>
<gene>
    <name evidence="1" type="ORF">ALPR1_10940</name>
</gene>
<evidence type="ECO:0000313" key="2">
    <source>
        <dbReference type="Proteomes" id="UP000003919"/>
    </source>
</evidence>
<dbReference type="InterPro" id="IPR011990">
    <property type="entry name" value="TPR-like_helical_dom_sf"/>
</dbReference>
<evidence type="ECO:0000313" key="1">
    <source>
        <dbReference type="EMBL" id="EAZ82727.1"/>
    </source>
</evidence>
<evidence type="ECO:0008006" key="3">
    <source>
        <dbReference type="Google" id="ProtNLM"/>
    </source>
</evidence>
<reference evidence="1 2" key="1">
    <citation type="journal article" date="2011" name="J. Bacteriol.">
        <title>Complete genome sequence of Algoriphagus sp. PR1, bacterial prey of a colony-forming choanoflagellate.</title>
        <authorList>
            <person name="Alegado R.A."/>
            <person name="Ferriera S."/>
            <person name="Nusbaum C."/>
            <person name="Young S.K."/>
            <person name="Zeng Q."/>
            <person name="Imamovic A."/>
            <person name="Fairclough S.R."/>
            <person name="King N."/>
        </authorList>
    </citation>
    <scope>NUCLEOTIDE SEQUENCE [LARGE SCALE GENOMIC DNA]</scope>
    <source>
        <strain evidence="1 2">PR1</strain>
    </source>
</reference>